<dbReference type="InterPro" id="IPR013750">
    <property type="entry name" value="GHMP_kinase_C_dom"/>
</dbReference>
<dbReference type="PANTHER" id="PTHR43527">
    <property type="entry name" value="4-DIPHOSPHOCYTIDYL-2-C-METHYL-D-ERYTHRITOL KINASE, CHLOROPLASTIC"/>
    <property type="match status" value="1"/>
</dbReference>
<comment type="similarity">
    <text evidence="1 9">Belongs to the GHMP kinase family. IspE subfamily.</text>
</comment>
<keyword evidence="5 9" id="KW-0547">Nucleotide-binding</keyword>
<comment type="pathway">
    <text evidence="9">Isoprenoid biosynthesis; isopentenyl diphosphate biosynthesis via DXP pathway; isopentenyl diphosphate from 1-deoxy-D-xylulose 5-phosphate: step 3/6.</text>
</comment>
<evidence type="ECO:0000259" key="10">
    <source>
        <dbReference type="Pfam" id="PF00288"/>
    </source>
</evidence>
<comment type="caution">
    <text evidence="12">The sequence shown here is derived from an EMBL/GenBank/DDBJ whole genome shotgun (WGS) entry which is preliminary data.</text>
</comment>
<dbReference type="Pfam" id="PF08544">
    <property type="entry name" value="GHMP_kinases_C"/>
    <property type="match status" value="1"/>
</dbReference>
<dbReference type="PANTHER" id="PTHR43527:SF2">
    <property type="entry name" value="4-DIPHOSPHOCYTIDYL-2-C-METHYL-D-ERYTHRITOL KINASE, CHLOROPLASTIC"/>
    <property type="match status" value="1"/>
</dbReference>
<gene>
    <name evidence="9 12" type="primary">ispE</name>
    <name evidence="12" type="ORF">GCM10023213_43940</name>
</gene>
<dbReference type="PIRSF" id="PIRSF010376">
    <property type="entry name" value="IspE"/>
    <property type="match status" value="1"/>
</dbReference>
<evidence type="ECO:0000256" key="7">
    <source>
        <dbReference type="ARBA" id="ARBA00022840"/>
    </source>
</evidence>
<protein>
    <recommendedName>
        <fullName evidence="3 9">4-diphosphocytidyl-2-C-methyl-D-erythritol kinase</fullName>
        <shortName evidence="9">CMK</shortName>
        <ecNumber evidence="2 9">2.7.1.148</ecNumber>
    </recommendedName>
    <alternativeName>
        <fullName evidence="8 9">4-(cytidine-5'-diphospho)-2-C-methyl-D-erythritol kinase</fullName>
    </alternativeName>
</protein>
<dbReference type="InterPro" id="IPR014721">
    <property type="entry name" value="Ribsml_uS5_D2-typ_fold_subgr"/>
</dbReference>
<comment type="function">
    <text evidence="9">Catalyzes the phosphorylation of the position 2 hydroxy group of 4-diphosphocytidyl-2C-methyl-D-erythritol.</text>
</comment>
<comment type="catalytic activity">
    <reaction evidence="9">
        <text>4-CDP-2-C-methyl-D-erythritol + ATP = 4-CDP-2-C-methyl-D-erythritol 2-phosphate + ADP + H(+)</text>
        <dbReference type="Rhea" id="RHEA:18437"/>
        <dbReference type="ChEBI" id="CHEBI:15378"/>
        <dbReference type="ChEBI" id="CHEBI:30616"/>
        <dbReference type="ChEBI" id="CHEBI:57823"/>
        <dbReference type="ChEBI" id="CHEBI:57919"/>
        <dbReference type="ChEBI" id="CHEBI:456216"/>
        <dbReference type="EC" id="2.7.1.148"/>
    </reaction>
</comment>
<dbReference type="InterPro" id="IPR004424">
    <property type="entry name" value="IspE"/>
</dbReference>
<sequence length="279" mass="29946">MELSSPAKINLWLRILGRRPDGFHEVETRLCKIGIADTVSLELLGTGNSVALTCNVPGIPLDESNLAIKALRAFEQRAGKTHSWRIHLEKRIPSGAGLGGGSSNAAAILRAANELAGQPLELGTLLEIAGSIGADVPCFLLDTPAADGTGRGEQVTPAEFPWKLPLVLIKPAFPIPTPWAYKQWKDSQELPGVLYAPQICPWGEMVNGLERPVFEKYRLLAALKTWLLEQKGVQAALMSGSGSTMFAITRTGAESAALAEAAQQWCGETAWVRATETLV</sequence>
<feature type="binding site" evidence="9">
    <location>
        <begin position="93"/>
        <end position="103"/>
    </location>
    <ligand>
        <name>ATP</name>
        <dbReference type="ChEBI" id="CHEBI:30616"/>
    </ligand>
</feature>
<evidence type="ECO:0000313" key="12">
    <source>
        <dbReference type="EMBL" id="GAA5148176.1"/>
    </source>
</evidence>
<dbReference type="NCBIfam" id="TIGR00154">
    <property type="entry name" value="ispE"/>
    <property type="match status" value="1"/>
</dbReference>
<dbReference type="EMBL" id="BAABIA010000011">
    <property type="protein sequence ID" value="GAA5148176.1"/>
    <property type="molecule type" value="Genomic_DNA"/>
</dbReference>
<dbReference type="Proteomes" id="UP001499852">
    <property type="component" value="Unassembled WGS sequence"/>
</dbReference>
<dbReference type="RefSeq" id="WP_345738567.1">
    <property type="nucleotide sequence ID" value="NZ_BAABIA010000011.1"/>
</dbReference>
<name>A0ABP9PPH8_9BACT</name>
<dbReference type="HAMAP" id="MF_00061">
    <property type="entry name" value="IspE"/>
    <property type="match status" value="1"/>
</dbReference>
<keyword evidence="7 9" id="KW-0067">ATP-binding</keyword>
<feature type="active site" evidence="9">
    <location>
        <position position="135"/>
    </location>
</feature>
<evidence type="ECO:0000256" key="4">
    <source>
        <dbReference type="ARBA" id="ARBA00022679"/>
    </source>
</evidence>
<keyword evidence="9" id="KW-0414">Isoprene biosynthesis</keyword>
<evidence type="ECO:0000313" key="13">
    <source>
        <dbReference type="Proteomes" id="UP001499852"/>
    </source>
</evidence>
<dbReference type="InterPro" id="IPR036554">
    <property type="entry name" value="GHMP_kinase_C_sf"/>
</dbReference>
<evidence type="ECO:0000256" key="5">
    <source>
        <dbReference type="ARBA" id="ARBA00022741"/>
    </source>
</evidence>
<evidence type="ECO:0000256" key="2">
    <source>
        <dbReference type="ARBA" id="ARBA00012052"/>
    </source>
</evidence>
<feature type="domain" description="GHMP kinase N-terminal" evidence="10">
    <location>
        <begin position="65"/>
        <end position="141"/>
    </location>
</feature>
<feature type="active site" evidence="9">
    <location>
        <position position="8"/>
    </location>
</feature>
<dbReference type="Pfam" id="PF00288">
    <property type="entry name" value="GHMP_kinases_N"/>
    <property type="match status" value="1"/>
</dbReference>
<organism evidence="12 13">
    <name type="scientific">Prosthecobacter algae</name>
    <dbReference type="NCBI Taxonomy" id="1144682"/>
    <lineage>
        <taxon>Bacteria</taxon>
        <taxon>Pseudomonadati</taxon>
        <taxon>Verrucomicrobiota</taxon>
        <taxon>Verrucomicrobiia</taxon>
        <taxon>Verrucomicrobiales</taxon>
        <taxon>Verrucomicrobiaceae</taxon>
        <taxon>Prosthecobacter</taxon>
    </lineage>
</organism>
<keyword evidence="4 9" id="KW-0808">Transferase</keyword>
<feature type="domain" description="GHMP kinase C-terminal" evidence="11">
    <location>
        <begin position="207"/>
        <end position="265"/>
    </location>
</feature>
<dbReference type="Gene3D" id="3.30.230.10">
    <property type="match status" value="1"/>
</dbReference>
<evidence type="ECO:0000256" key="1">
    <source>
        <dbReference type="ARBA" id="ARBA00009684"/>
    </source>
</evidence>
<reference evidence="13" key="1">
    <citation type="journal article" date="2019" name="Int. J. Syst. Evol. Microbiol.">
        <title>The Global Catalogue of Microorganisms (GCM) 10K type strain sequencing project: providing services to taxonomists for standard genome sequencing and annotation.</title>
        <authorList>
            <consortium name="The Broad Institute Genomics Platform"/>
            <consortium name="The Broad Institute Genome Sequencing Center for Infectious Disease"/>
            <person name="Wu L."/>
            <person name="Ma J."/>
        </authorList>
    </citation>
    <scope>NUCLEOTIDE SEQUENCE [LARGE SCALE GENOMIC DNA]</scope>
    <source>
        <strain evidence="13">JCM 18053</strain>
    </source>
</reference>
<dbReference type="SUPFAM" id="SSF55060">
    <property type="entry name" value="GHMP Kinase, C-terminal domain"/>
    <property type="match status" value="1"/>
</dbReference>
<evidence type="ECO:0000256" key="6">
    <source>
        <dbReference type="ARBA" id="ARBA00022777"/>
    </source>
</evidence>
<accession>A0ABP9PPH8</accession>
<evidence type="ECO:0000256" key="8">
    <source>
        <dbReference type="ARBA" id="ARBA00032554"/>
    </source>
</evidence>
<evidence type="ECO:0000256" key="3">
    <source>
        <dbReference type="ARBA" id="ARBA00017473"/>
    </source>
</evidence>
<evidence type="ECO:0000256" key="9">
    <source>
        <dbReference type="HAMAP-Rule" id="MF_00061"/>
    </source>
</evidence>
<proteinExistence type="inferred from homology"/>
<dbReference type="EC" id="2.7.1.148" evidence="2 9"/>
<evidence type="ECO:0000259" key="11">
    <source>
        <dbReference type="Pfam" id="PF08544"/>
    </source>
</evidence>
<dbReference type="GO" id="GO:0016301">
    <property type="term" value="F:kinase activity"/>
    <property type="evidence" value="ECO:0007669"/>
    <property type="project" value="UniProtKB-KW"/>
</dbReference>
<dbReference type="Gene3D" id="3.30.70.890">
    <property type="entry name" value="GHMP kinase, C-terminal domain"/>
    <property type="match status" value="1"/>
</dbReference>
<dbReference type="InterPro" id="IPR020568">
    <property type="entry name" value="Ribosomal_Su5_D2-typ_SF"/>
</dbReference>
<dbReference type="SUPFAM" id="SSF54211">
    <property type="entry name" value="Ribosomal protein S5 domain 2-like"/>
    <property type="match status" value="1"/>
</dbReference>
<dbReference type="InterPro" id="IPR006204">
    <property type="entry name" value="GHMP_kinase_N_dom"/>
</dbReference>
<keyword evidence="13" id="KW-1185">Reference proteome</keyword>
<keyword evidence="6 9" id="KW-0418">Kinase</keyword>